<dbReference type="EMBL" id="JACHIO010000015">
    <property type="protein sequence ID" value="MBB5065276.1"/>
    <property type="molecule type" value="Genomic_DNA"/>
</dbReference>
<evidence type="ECO:0000313" key="2">
    <source>
        <dbReference type="EMBL" id="MBB5065276.1"/>
    </source>
</evidence>
<dbReference type="RefSeq" id="WP_184257826.1">
    <property type="nucleotide sequence ID" value="NZ_JACHIO010000015.1"/>
</dbReference>
<evidence type="ECO:0000259" key="1">
    <source>
        <dbReference type="PROSITE" id="PS50271"/>
    </source>
</evidence>
<dbReference type="PROSITE" id="PS50271">
    <property type="entry name" value="ZF_UBP"/>
    <property type="match status" value="1"/>
</dbReference>
<accession>A0A7W7ZU09</accession>
<dbReference type="AlphaFoldDB" id="A0A7W7ZU09"/>
<sequence length="88" mass="10214">MSCHHFDDLKPVKRSSTRGCEECLKMHSYWIHLRECLVCGHVACCDSSPNKHATKHFHATKHPVMRSIEPDESWGWCFVDEVMVESVE</sequence>
<dbReference type="InterPro" id="IPR013083">
    <property type="entry name" value="Znf_RING/FYVE/PHD"/>
</dbReference>
<name>A0A7W7ZU09_9BACT</name>
<comment type="caution">
    <text evidence="2">The sequence shown here is derived from an EMBL/GenBank/DDBJ whole genome shotgun (WGS) entry which is preliminary data.</text>
</comment>
<dbReference type="Pfam" id="PF02148">
    <property type="entry name" value="zf-UBP"/>
    <property type="match status" value="1"/>
</dbReference>
<dbReference type="InterPro" id="IPR001607">
    <property type="entry name" value="Znf_UBP"/>
</dbReference>
<feature type="domain" description="UBP-type" evidence="1">
    <location>
        <begin position="1"/>
        <end position="88"/>
    </location>
</feature>
<dbReference type="GO" id="GO:0008270">
    <property type="term" value="F:zinc ion binding"/>
    <property type="evidence" value="ECO:0007669"/>
    <property type="project" value="InterPro"/>
</dbReference>
<gene>
    <name evidence="2" type="ORF">HDF15_003639</name>
</gene>
<dbReference type="Gene3D" id="3.30.40.10">
    <property type="entry name" value="Zinc/RING finger domain, C3HC4 (zinc finger)"/>
    <property type="match status" value="1"/>
</dbReference>
<dbReference type="SUPFAM" id="SSF57850">
    <property type="entry name" value="RING/U-box"/>
    <property type="match status" value="1"/>
</dbReference>
<evidence type="ECO:0000313" key="3">
    <source>
        <dbReference type="Proteomes" id="UP000584867"/>
    </source>
</evidence>
<proteinExistence type="predicted"/>
<protein>
    <submittedName>
        <fullName evidence="2">Putative UBP type Zn finger protein</fullName>
    </submittedName>
</protein>
<organism evidence="2 3">
    <name type="scientific">Granulicella mallensis</name>
    <dbReference type="NCBI Taxonomy" id="940614"/>
    <lineage>
        <taxon>Bacteria</taxon>
        <taxon>Pseudomonadati</taxon>
        <taxon>Acidobacteriota</taxon>
        <taxon>Terriglobia</taxon>
        <taxon>Terriglobales</taxon>
        <taxon>Acidobacteriaceae</taxon>
        <taxon>Granulicella</taxon>
    </lineage>
</organism>
<dbReference type="Proteomes" id="UP000584867">
    <property type="component" value="Unassembled WGS sequence"/>
</dbReference>
<reference evidence="2 3" key="1">
    <citation type="submission" date="2020-08" db="EMBL/GenBank/DDBJ databases">
        <title>Genomic Encyclopedia of Type Strains, Phase IV (KMG-V): Genome sequencing to study the core and pangenomes of soil and plant-associated prokaryotes.</title>
        <authorList>
            <person name="Whitman W."/>
        </authorList>
    </citation>
    <scope>NUCLEOTIDE SEQUENCE [LARGE SCALE GENOMIC DNA]</scope>
    <source>
        <strain evidence="2 3">X5P3</strain>
    </source>
</reference>